<dbReference type="Proteomes" id="UP000254808">
    <property type="component" value="Chromosome"/>
</dbReference>
<dbReference type="OrthoDB" id="9775794at2"/>
<keyword evidence="2" id="KW-0413">Isomerase</keyword>
<reference evidence="2 3" key="1">
    <citation type="submission" date="2018-03" db="EMBL/GenBank/DDBJ databases">
        <title>Phenotypic and genomic properties of Cyclonatronum proteinivorum gen. nov., sp. nov., a haloalkaliphilic bacteroidete from soda lakes possessing Na+-translocating rhodopsin.</title>
        <authorList>
            <person name="Toshchakov S.V."/>
            <person name="Korzhenkov A."/>
            <person name="Samarov N.I."/>
            <person name="Kublanov I.V."/>
            <person name="Muntyan M.S."/>
            <person name="Sorokin D.Y."/>
        </authorList>
    </citation>
    <scope>NUCLEOTIDE SEQUENCE [LARGE SCALE GENOMIC DNA]</scope>
    <source>
        <strain evidence="2 3">Omega</strain>
    </source>
</reference>
<dbReference type="GO" id="GO:0016853">
    <property type="term" value="F:isomerase activity"/>
    <property type="evidence" value="ECO:0007669"/>
    <property type="project" value="UniProtKB-KW"/>
</dbReference>
<evidence type="ECO:0000313" key="3">
    <source>
        <dbReference type="Proteomes" id="UP000254808"/>
    </source>
</evidence>
<dbReference type="CDD" id="cd06558">
    <property type="entry name" value="crotonase-like"/>
    <property type="match status" value="1"/>
</dbReference>
<dbReference type="InterPro" id="IPR029045">
    <property type="entry name" value="ClpP/crotonase-like_dom_sf"/>
</dbReference>
<protein>
    <submittedName>
        <fullName evidence="2">2-(1,2-epoxy-1,2-dihydrophenyl)acetyl-CoA isomerase</fullName>
    </submittedName>
</protein>
<dbReference type="EMBL" id="CP027806">
    <property type="protein sequence ID" value="AXJ00141.1"/>
    <property type="molecule type" value="Genomic_DNA"/>
</dbReference>
<dbReference type="RefSeq" id="WP_114983438.1">
    <property type="nucleotide sequence ID" value="NZ_CP027806.1"/>
</dbReference>
<evidence type="ECO:0000313" key="2">
    <source>
        <dbReference type="EMBL" id="AXJ00141.1"/>
    </source>
</evidence>
<accession>A0A345UI39</accession>
<keyword evidence="3" id="KW-1185">Reference proteome</keyword>
<dbReference type="InterPro" id="IPR001753">
    <property type="entry name" value="Enoyl-CoA_hydra/iso"/>
</dbReference>
<dbReference type="SUPFAM" id="SSF52096">
    <property type="entry name" value="ClpP/crotonase"/>
    <property type="match status" value="1"/>
</dbReference>
<name>A0A345UI39_9BACT</name>
<dbReference type="PANTHER" id="PTHR43802">
    <property type="entry name" value="ENOYL-COA HYDRATASE"/>
    <property type="match status" value="1"/>
</dbReference>
<sequence length="284" mass="30483">MSASTSETTPKLISETRGRVALLTLNRPEIRNAVDADTMNQLREALLTAEAHPEIRVVLLTGTGGAFCSGADIKSALQARLTPEKAMQILLESYGPALRTIRNLKLPVIAAVDGMAAGIGLDLALACDLRLASPQAGFAELFIRVGLIPDGGGTWMLPRLIGEARAKEMIFTGETVDAPTALHWGLVNRVLGSGVSSGEESSGSEEVSRQSEFLTQALAFAAKLSQQNPDALRFGKRAIHEGAGGTYEDALTREAGYQRRIFDGPWGFEGFQAFLEKRKPGWMD</sequence>
<dbReference type="PANTHER" id="PTHR43802:SF1">
    <property type="entry name" value="IP11341P-RELATED"/>
    <property type="match status" value="1"/>
</dbReference>
<evidence type="ECO:0000256" key="1">
    <source>
        <dbReference type="ARBA" id="ARBA00005254"/>
    </source>
</evidence>
<dbReference type="AlphaFoldDB" id="A0A345UI39"/>
<dbReference type="KEGG" id="cprv:CYPRO_0864"/>
<comment type="similarity">
    <text evidence="1">Belongs to the enoyl-CoA hydratase/isomerase family.</text>
</comment>
<organism evidence="2 3">
    <name type="scientific">Cyclonatronum proteinivorum</name>
    <dbReference type="NCBI Taxonomy" id="1457365"/>
    <lineage>
        <taxon>Bacteria</taxon>
        <taxon>Pseudomonadati</taxon>
        <taxon>Balneolota</taxon>
        <taxon>Balneolia</taxon>
        <taxon>Balneolales</taxon>
        <taxon>Cyclonatronaceae</taxon>
        <taxon>Cyclonatronum</taxon>
    </lineage>
</organism>
<gene>
    <name evidence="2" type="ORF">CYPRO_0864</name>
</gene>
<proteinExistence type="inferred from homology"/>
<dbReference type="Gene3D" id="3.90.226.10">
    <property type="entry name" value="2-enoyl-CoA Hydratase, Chain A, domain 1"/>
    <property type="match status" value="1"/>
</dbReference>
<dbReference type="Pfam" id="PF00378">
    <property type="entry name" value="ECH_1"/>
    <property type="match status" value="1"/>
</dbReference>